<feature type="compositionally biased region" description="Polar residues" evidence="1">
    <location>
        <begin position="1"/>
        <end position="18"/>
    </location>
</feature>
<evidence type="ECO:0000256" key="1">
    <source>
        <dbReference type="SAM" id="MobiDB-lite"/>
    </source>
</evidence>
<dbReference type="EMBL" id="CM003529">
    <property type="protein sequence ID" value="RCV10696.1"/>
    <property type="molecule type" value="Genomic_DNA"/>
</dbReference>
<feature type="region of interest" description="Disordered" evidence="1">
    <location>
        <begin position="1"/>
        <end position="48"/>
    </location>
</feature>
<protein>
    <submittedName>
        <fullName evidence="2">Uncharacterized protein</fullName>
    </submittedName>
</protein>
<reference evidence="2" key="1">
    <citation type="journal article" date="2012" name="Nat. Biotechnol.">
        <title>Reference genome sequence of the model plant Setaria.</title>
        <authorList>
            <person name="Bennetzen J.L."/>
            <person name="Schmutz J."/>
            <person name="Wang H."/>
            <person name="Percifield R."/>
            <person name="Hawkins J."/>
            <person name="Pontaroli A.C."/>
            <person name="Estep M."/>
            <person name="Feng L."/>
            <person name="Vaughn J.N."/>
            <person name="Grimwood J."/>
            <person name="Jenkins J."/>
            <person name="Barry K."/>
            <person name="Lindquist E."/>
            <person name="Hellsten U."/>
            <person name="Deshpande S."/>
            <person name="Wang X."/>
            <person name="Wu X."/>
            <person name="Mitros T."/>
            <person name="Triplett J."/>
            <person name="Yang X."/>
            <person name="Ye C.Y."/>
            <person name="Mauro-Herrera M."/>
            <person name="Wang L."/>
            <person name="Li P."/>
            <person name="Sharma M."/>
            <person name="Sharma R."/>
            <person name="Ronald P.C."/>
            <person name="Panaud O."/>
            <person name="Kellogg E.A."/>
            <person name="Brutnell T.P."/>
            <person name="Doust A.N."/>
            <person name="Tuskan G.A."/>
            <person name="Rokhsar D."/>
            <person name="Devos K.M."/>
        </authorList>
    </citation>
    <scope>NUCLEOTIDE SEQUENCE [LARGE SCALE GENOMIC DNA]</scope>
    <source>
        <strain evidence="2">Yugu1</strain>
    </source>
</reference>
<sequence length="112" mass="11930">MKQTSPLACQPASATSNEHVADPFKKKPCGPSIPTDQQALPPVPPSLPVHTRPLLHPTLSVVSSVRCTSLHAAPHLSLLCPHPRRAAPLRCADRWAAAPRTKAVACPLMKQA</sequence>
<name>A0A368PY28_SETIT</name>
<reference evidence="2" key="2">
    <citation type="submission" date="2015-07" db="EMBL/GenBank/DDBJ databases">
        <authorList>
            <person name="Noorani M."/>
        </authorList>
    </citation>
    <scope>NUCLEOTIDE SEQUENCE</scope>
    <source>
        <strain evidence="2">Yugu1</strain>
    </source>
</reference>
<dbReference type="AlphaFoldDB" id="A0A368PY28"/>
<organism evidence="2">
    <name type="scientific">Setaria italica</name>
    <name type="common">Foxtail millet</name>
    <name type="synonym">Panicum italicum</name>
    <dbReference type="NCBI Taxonomy" id="4555"/>
    <lineage>
        <taxon>Eukaryota</taxon>
        <taxon>Viridiplantae</taxon>
        <taxon>Streptophyta</taxon>
        <taxon>Embryophyta</taxon>
        <taxon>Tracheophyta</taxon>
        <taxon>Spermatophyta</taxon>
        <taxon>Magnoliopsida</taxon>
        <taxon>Liliopsida</taxon>
        <taxon>Poales</taxon>
        <taxon>Poaceae</taxon>
        <taxon>PACMAD clade</taxon>
        <taxon>Panicoideae</taxon>
        <taxon>Panicodae</taxon>
        <taxon>Paniceae</taxon>
        <taxon>Cenchrinae</taxon>
        <taxon>Setaria</taxon>
    </lineage>
</organism>
<proteinExistence type="predicted"/>
<gene>
    <name evidence="2" type="ORF">SETIT_2G129600v2</name>
</gene>
<evidence type="ECO:0000313" key="2">
    <source>
        <dbReference type="EMBL" id="RCV10696.1"/>
    </source>
</evidence>
<accession>A0A368PY28</accession>